<dbReference type="KEGG" id="mps:MPTP_17567"/>
<dbReference type="HOGENOM" id="CLU_3081621_0_0_9"/>
<organism evidence="1 2">
    <name type="scientific">Melissococcus plutonius (strain ATCC 35311 / DSM 29964 / CIP 104052 / LMG 20360 / NCIMB 702443)</name>
    <dbReference type="NCBI Taxonomy" id="940190"/>
    <lineage>
        <taxon>Bacteria</taxon>
        <taxon>Bacillati</taxon>
        <taxon>Bacillota</taxon>
        <taxon>Bacilli</taxon>
        <taxon>Lactobacillales</taxon>
        <taxon>Enterococcaceae</taxon>
        <taxon>Melissococcus</taxon>
    </lineage>
</organism>
<name>F3YCF2_MELPT</name>
<reference key="2">
    <citation type="submission" date="2011-04" db="EMBL/GenBank/DDBJ databases">
        <title>Whole genome sequence of Melissococcus plutonius ATCC 35311.</title>
        <authorList>
            <person name="Okumura K."/>
            <person name="Arai R."/>
            <person name="Osaki M."/>
            <person name="Okura M."/>
            <person name="Kirikae T."/>
            <person name="Takamatsu D."/>
            <person name="Akiyama T."/>
        </authorList>
    </citation>
    <scope>NUCLEOTIDE SEQUENCE</scope>
    <source>
        <strain>ATCC 35311</strain>
    </source>
</reference>
<evidence type="ECO:0000313" key="1">
    <source>
        <dbReference type="EMBL" id="BAK22180.1"/>
    </source>
</evidence>
<protein>
    <submittedName>
        <fullName evidence="1">Uncharacterized protein</fullName>
    </submittedName>
</protein>
<accession>F3YCF2</accession>
<dbReference type="AlphaFoldDB" id="F3YCF2"/>
<keyword evidence="2" id="KW-1185">Reference proteome</keyword>
<dbReference type="EMBL" id="AP012200">
    <property type="protein sequence ID" value="BAK22180.1"/>
    <property type="molecule type" value="Genomic_DNA"/>
</dbReference>
<proteinExistence type="predicted"/>
<reference evidence="1 2" key="1">
    <citation type="journal article" date="2011" name="J. Bacteriol.">
        <title>Complete genome sequence of Melissococcus plutonius ATCC 35311.</title>
        <authorList>
            <person name="Okumura K."/>
            <person name="Arai R."/>
            <person name="Okura M."/>
            <person name="Kirikae T."/>
            <person name="Takamatsu D."/>
            <person name="Osaki M."/>
            <person name="Miyoshi-Akiyama T."/>
        </authorList>
    </citation>
    <scope>NUCLEOTIDE SEQUENCE [LARGE SCALE GENOMIC DNA]</scope>
    <source>
        <strain evidence="2">ATCC 35311 / CIP 104052 / LMG 20360 / NCIMB 702443</strain>
    </source>
</reference>
<evidence type="ECO:0000313" key="2">
    <source>
        <dbReference type="Proteomes" id="UP000008456"/>
    </source>
</evidence>
<gene>
    <name evidence="1" type="ORF">MPTP_17567</name>
</gene>
<dbReference type="Proteomes" id="UP000008456">
    <property type="component" value="Chromosome"/>
</dbReference>
<sequence length="52" mass="6365">MFLNKLVNELILEMNMAKLNYQLLNNILKYKKYYFKDRIVLLFLILIIANKK</sequence>